<name>A0A0D3DDU5_BRAOL</name>
<evidence type="ECO:0000313" key="1">
    <source>
        <dbReference type="EnsemblPlants" id="Bo7g099460.1"/>
    </source>
</evidence>
<reference evidence="1" key="2">
    <citation type="submission" date="2015-03" db="UniProtKB">
        <authorList>
            <consortium name="EnsemblPlants"/>
        </authorList>
    </citation>
    <scope>IDENTIFICATION</scope>
</reference>
<proteinExistence type="predicted"/>
<dbReference type="HOGENOM" id="CLU_1572855_0_0_1"/>
<dbReference type="Proteomes" id="UP000032141">
    <property type="component" value="Chromosome C7"/>
</dbReference>
<protein>
    <submittedName>
        <fullName evidence="1">Uncharacterized protein</fullName>
    </submittedName>
</protein>
<sequence>MAEALAVFSALKSAVLLDVSSIKIHFDNQTLIKVIKNKLFDKEIYGVLSEDSELRFTSLSQESQTDRWFCLSGESVELSEEHPVAPVAEHGSCDLSSRSVSVFISKGIRQNHACEADFLRVIKMLNYTIRVVLEYMNDAKDVDETVYVSLEEAVRDDEIVFNGLPSSEPF</sequence>
<reference evidence="1 2" key="1">
    <citation type="journal article" date="2014" name="Genome Biol.">
        <title>Transcriptome and methylome profiling reveals relics of genome dominance in the mesopolyploid Brassica oleracea.</title>
        <authorList>
            <person name="Parkin I.A."/>
            <person name="Koh C."/>
            <person name="Tang H."/>
            <person name="Robinson S.J."/>
            <person name="Kagale S."/>
            <person name="Clarke W.E."/>
            <person name="Town C.D."/>
            <person name="Nixon J."/>
            <person name="Krishnakumar V."/>
            <person name="Bidwell S.L."/>
            <person name="Denoeud F."/>
            <person name="Belcram H."/>
            <person name="Links M.G."/>
            <person name="Just J."/>
            <person name="Clarke C."/>
            <person name="Bender T."/>
            <person name="Huebert T."/>
            <person name="Mason A.S."/>
            <person name="Pires J.C."/>
            <person name="Barker G."/>
            <person name="Moore J."/>
            <person name="Walley P.G."/>
            <person name="Manoli S."/>
            <person name="Batley J."/>
            <person name="Edwards D."/>
            <person name="Nelson M.N."/>
            <person name="Wang X."/>
            <person name="Paterson A.H."/>
            <person name="King G."/>
            <person name="Bancroft I."/>
            <person name="Chalhoub B."/>
            <person name="Sharpe A.G."/>
        </authorList>
    </citation>
    <scope>NUCLEOTIDE SEQUENCE</scope>
    <source>
        <strain evidence="1 2">cv. TO1000</strain>
    </source>
</reference>
<dbReference type="Gramene" id="Bo7g099460.1">
    <property type="protein sequence ID" value="Bo7g099460.1"/>
    <property type="gene ID" value="Bo7g099460"/>
</dbReference>
<keyword evidence="2" id="KW-1185">Reference proteome</keyword>
<organism evidence="1 2">
    <name type="scientific">Brassica oleracea var. oleracea</name>
    <dbReference type="NCBI Taxonomy" id="109376"/>
    <lineage>
        <taxon>Eukaryota</taxon>
        <taxon>Viridiplantae</taxon>
        <taxon>Streptophyta</taxon>
        <taxon>Embryophyta</taxon>
        <taxon>Tracheophyta</taxon>
        <taxon>Spermatophyta</taxon>
        <taxon>Magnoliopsida</taxon>
        <taxon>eudicotyledons</taxon>
        <taxon>Gunneridae</taxon>
        <taxon>Pentapetalae</taxon>
        <taxon>rosids</taxon>
        <taxon>malvids</taxon>
        <taxon>Brassicales</taxon>
        <taxon>Brassicaceae</taxon>
        <taxon>Brassiceae</taxon>
        <taxon>Brassica</taxon>
    </lineage>
</organism>
<dbReference type="AlphaFoldDB" id="A0A0D3DDU5"/>
<dbReference type="EnsemblPlants" id="Bo7g099460.1">
    <property type="protein sequence ID" value="Bo7g099460.1"/>
    <property type="gene ID" value="Bo7g099460"/>
</dbReference>
<evidence type="ECO:0000313" key="2">
    <source>
        <dbReference type="Proteomes" id="UP000032141"/>
    </source>
</evidence>
<accession>A0A0D3DDU5</accession>